<dbReference type="SUPFAM" id="SSF54637">
    <property type="entry name" value="Thioesterase/thiol ester dehydrase-isomerase"/>
    <property type="match status" value="1"/>
</dbReference>
<dbReference type="AlphaFoldDB" id="A0A382P7Y5"/>
<dbReference type="CDD" id="cd00586">
    <property type="entry name" value="4HBT"/>
    <property type="match status" value="1"/>
</dbReference>
<accession>A0A382P7Y5</accession>
<dbReference type="EMBL" id="UINC01105530">
    <property type="protein sequence ID" value="SVC69529.1"/>
    <property type="molecule type" value="Genomic_DNA"/>
</dbReference>
<name>A0A382P7Y5_9ZZZZ</name>
<feature type="non-terminal residue" evidence="1">
    <location>
        <position position="114"/>
    </location>
</feature>
<evidence type="ECO:0008006" key="2">
    <source>
        <dbReference type="Google" id="ProtNLM"/>
    </source>
</evidence>
<dbReference type="InterPro" id="IPR029069">
    <property type="entry name" value="HotDog_dom_sf"/>
</dbReference>
<dbReference type="Pfam" id="PF13279">
    <property type="entry name" value="4HBT_2"/>
    <property type="match status" value="1"/>
</dbReference>
<evidence type="ECO:0000313" key="1">
    <source>
        <dbReference type="EMBL" id="SVC69529.1"/>
    </source>
</evidence>
<gene>
    <name evidence="1" type="ORF">METZ01_LOCUS322383</name>
</gene>
<proteinExistence type="predicted"/>
<reference evidence="1" key="1">
    <citation type="submission" date="2018-05" db="EMBL/GenBank/DDBJ databases">
        <authorList>
            <person name="Lanie J.A."/>
            <person name="Ng W.-L."/>
            <person name="Kazmierczak K.M."/>
            <person name="Andrzejewski T.M."/>
            <person name="Davidsen T.M."/>
            <person name="Wayne K.J."/>
            <person name="Tettelin H."/>
            <person name="Glass J.I."/>
            <person name="Rusch D."/>
            <person name="Podicherti R."/>
            <person name="Tsui H.-C.T."/>
            <person name="Winkler M.E."/>
        </authorList>
    </citation>
    <scope>NUCLEOTIDE SEQUENCE</scope>
</reference>
<organism evidence="1">
    <name type="scientific">marine metagenome</name>
    <dbReference type="NCBI Taxonomy" id="408172"/>
    <lineage>
        <taxon>unclassified sequences</taxon>
        <taxon>metagenomes</taxon>
        <taxon>ecological metagenomes</taxon>
    </lineage>
</organism>
<protein>
    <recommendedName>
        <fullName evidence="2">Thioesterase domain-containing protein</fullName>
    </recommendedName>
</protein>
<sequence>METVGTPVCEGIVQPEWIDVNQHMNVAYYVLAFDYAIDALWETFGITEDYIEETRGSTFGVECHVSYLKELHQNDEYFITTQVLAYDEKRIHQFQRLYHAGEHFLAATAEWMNL</sequence>
<dbReference type="Gene3D" id="3.10.129.10">
    <property type="entry name" value="Hotdog Thioesterase"/>
    <property type="match status" value="1"/>
</dbReference>